<reference evidence="3" key="1">
    <citation type="journal article" date="2020" name="mSystems">
        <title>Genome- and Community-Level Interaction Insights into Carbon Utilization and Element Cycling Functions of Hydrothermarchaeota in Hydrothermal Sediment.</title>
        <authorList>
            <person name="Zhou Z."/>
            <person name="Liu Y."/>
            <person name="Xu W."/>
            <person name="Pan J."/>
            <person name="Luo Z.H."/>
            <person name="Li M."/>
        </authorList>
    </citation>
    <scope>NUCLEOTIDE SEQUENCE [LARGE SCALE GENOMIC DNA]</scope>
    <source>
        <strain evidence="3">SpSt-556</strain>
    </source>
</reference>
<dbReference type="GO" id="GO:0016829">
    <property type="term" value="F:lyase activity"/>
    <property type="evidence" value="ECO:0007669"/>
    <property type="project" value="UniProtKB-KW"/>
</dbReference>
<evidence type="ECO:0008006" key="4">
    <source>
        <dbReference type="Google" id="ProtNLM"/>
    </source>
</evidence>
<accession>A0A7C4L0C3</accession>
<keyword evidence="1" id="KW-0479">Metal-binding</keyword>
<organism evidence="3">
    <name type="scientific">Bellilinea caldifistulae</name>
    <dbReference type="NCBI Taxonomy" id="360411"/>
    <lineage>
        <taxon>Bacteria</taxon>
        <taxon>Bacillati</taxon>
        <taxon>Chloroflexota</taxon>
        <taxon>Anaerolineae</taxon>
        <taxon>Anaerolineales</taxon>
        <taxon>Anaerolineaceae</taxon>
        <taxon>Bellilinea</taxon>
    </lineage>
</organism>
<keyword evidence="2" id="KW-0456">Lyase</keyword>
<dbReference type="EMBL" id="DSXR01000115">
    <property type="protein sequence ID" value="HGS88159.1"/>
    <property type="molecule type" value="Genomic_DNA"/>
</dbReference>
<dbReference type="Gene3D" id="3.40.50.1400">
    <property type="match status" value="1"/>
</dbReference>
<protein>
    <recommendedName>
        <fullName evidence="4">Cobalamin biosynthesis protein CbiX</fullName>
    </recommendedName>
</protein>
<evidence type="ECO:0000256" key="1">
    <source>
        <dbReference type="ARBA" id="ARBA00022723"/>
    </source>
</evidence>
<gene>
    <name evidence="3" type="ORF">ENT17_11165</name>
</gene>
<dbReference type="GO" id="GO:0046872">
    <property type="term" value="F:metal ion binding"/>
    <property type="evidence" value="ECO:0007669"/>
    <property type="project" value="UniProtKB-KW"/>
</dbReference>
<dbReference type="CDD" id="cd03416">
    <property type="entry name" value="CbiX_SirB_N"/>
    <property type="match status" value="1"/>
</dbReference>
<dbReference type="Pfam" id="PF01903">
    <property type="entry name" value="CbiX"/>
    <property type="match status" value="1"/>
</dbReference>
<dbReference type="AlphaFoldDB" id="A0A7C4L0C3"/>
<evidence type="ECO:0000313" key="3">
    <source>
        <dbReference type="EMBL" id="HGS88159.1"/>
    </source>
</evidence>
<comment type="caution">
    <text evidence="3">The sequence shown here is derived from an EMBL/GenBank/DDBJ whole genome shotgun (WGS) entry which is preliminary data.</text>
</comment>
<evidence type="ECO:0000256" key="2">
    <source>
        <dbReference type="ARBA" id="ARBA00023239"/>
    </source>
</evidence>
<name>A0A7C4L0C3_9CHLR</name>
<dbReference type="InterPro" id="IPR002762">
    <property type="entry name" value="CbiX-like"/>
</dbReference>
<dbReference type="SUPFAM" id="SSF53800">
    <property type="entry name" value="Chelatase"/>
    <property type="match status" value="1"/>
</dbReference>
<proteinExistence type="predicted"/>
<sequence length="170" mass="19547">MKTILILAMHGSPPNDFPKRELGEFFALHARFETAPTSMDEASRSRYAELDQKMRRWPRTAENDPFHAASLSLAHLLSRESGLETRVCFNEFCAPTLEEGVEQAVKDGFERVIVVTPMMTRGGEHAEVEIPAQIQQLQSEYPDLHLIYAWPFEEREIARFLAAQVRRFLE</sequence>